<evidence type="ECO:0000256" key="4">
    <source>
        <dbReference type="SAM" id="Coils"/>
    </source>
</evidence>
<evidence type="ECO:0000313" key="7">
    <source>
        <dbReference type="Proteomes" id="UP000319801"/>
    </source>
</evidence>
<protein>
    <submittedName>
        <fullName evidence="6">Vimentin</fullName>
    </submittedName>
</protein>
<dbReference type="GO" id="GO:0030424">
    <property type="term" value="C:axon"/>
    <property type="evidence" value="ECO:0007669"/>
    <property type="project" value="TreeGrafter"/>
</dbReference>
<proteinExistence type="inferred from homology"/>
<dbReference type="Gene3D" id="1.20.5.500">
    <property type="entry name" value="Single helix bin"/>
    <property type="match status" value="1"/>
</dbReference>
<evidence type="ECO:0000256" key="3">
    <source>
        <dbReference type="RuleBase" id="RU000685"/>
    </source>
</evidence>
<dbReference type="SUPFAM" id="SSF64593">
    <property type="entry name" value="Intermediate filament protein, coiled coil region"/>
    <property type="match status" value="2"/>
</dbReference>
<dbReference type="InterPro" id="IPR039008">
    <property type="entry name" value="IF_rod_dom"/>
</dbReference>
<dbReference type="Pfam" id="PF00038">
    <property type="entry name" value="Filament"/>
    <property type="match status" value="1"/>
</dbReference>
<keyword evidence="2 4" id="KW-0175">Coiled coil</keyword>
<dbReference type="OrthoDB" id="2441647at2759"/>
<dbReference type="Gene3D" id="1.20.5.1160">
    <property type="entry name" value="Vasodilator-stimulated phosphoprotein"/>
    <property type="match status" value="1"/>
</dbReference>
<dbReference type="GO" id="GO:0005882">
    <property type="term" value="C:intermediate filament"/>
    <property type="evidence" value="ECO:0007669"/>
    <property type="project" value="UniProtKB-KW"/>
</dbReference>
<sequence length="380" mass="44479">MSLFSSSSLIRRWDNHSSPYRLSQMPFTPPRRLLKSEPLRCWEPNDLSVVCAELVGLRAQEKEELVGLNDRFASYIEKVRRLEQQNRMLMVQLEALQGMQTQPSRLQQLYRQEIQDLRQQLHHETQDKEHMQMRRDKLRVEQEQLEKRWQEESQQHERLEDELQHARDEADRTAVLTCDAEVRVISLAQELAFLKQVFAKEQEGLKVQLQVSNISTEPDVSRPDLSVALREIRGQYENLAKCNMQTAETWYQGKVASVAQVANKQQEAVRLVREETAKHRQLLLACSTEVDTLKNVINSLNAQLRELEETQSEEVAKYQGRVSHLERDIAEAKEEMSRYLKEYQDLLNVKMALDIEIAAYKQLLEGEEFRLTYCSMPILA</sequence>
<dbReference type="PROSITE" id="PS00226">
    <property type="entry name" value="IF_ROD_1"/>
    <property type="match status" value="1"/>
</dbReference>
<accession>A0A556V6B1</accession>
<dbReference type="GO" id="GO:0033693">
    <property type="term" value="P:neurofilament bundle assembly"/>
    <property type="evidence" value="ECO:0007669"/>
    <property type="project" value="TreeGrafter"/>
</dbReference>
<dbReference type="AlphaFoldDB" id="A0A556V6B1"/>
<dbReference type="FunFam" id="1.20.5.170:FF:000002">
    <property type="entry name" value="Type I keratin KA11"/>
    <property type="match status" value="1"/>
</dbReference>
<dbReference type="PANTHER" id="PTHR45652">
    <property type="entry name" value="GLIAL FIBRILLARY ACIDIC PROTEIN"/>
    <property type="match status" value="1"/>
</dbReference>
<dbReference type="SMART" id="SM01391">
    <property type="entry name" value="Filament"/>
    <property type="match status" value="1"/>
</dbReference>
<evidence type="ECO:0000256" key="2">
    <source>
        <dbReference type="ARBA" id="ARBA00023054"/>
    </source>
</evidence>
<organism evidence="6 7">
    <name type="scientific">Bagarius yarrelli</name>
    <name type="common">Goonch</name>
    <name type="synonym">Bagrus yarrelli</name>
    <dbReference type="NCBI Taxonomy" id="175774"/>
    <lineage>
        <taxon>Eukaryota</taxon>
        <taxon>Metazoa</taxon>
        <taxon>Chordata</taxon>
        <taxon>Craniata</taxon>
        <taxon>Vertebrata</taxon>
        <taxon>Euteleostomi</taxon>
        <taxon>Actinopterygii</taxon>
        <taxon>Neopterygii</taxon>
        <taxon>Teleostei</taxon>
        <taxon>Ostariophysi</taxon>
        <taxon>Siluriformes</taxon>
        <taxon>Sisoridae</taxon>
        <taxon>Sisorinae</taxon>
        <taxon>Bagarius</taxon>
    </lineage>
</organism>
<keyword evidence="7" id="KW-1185">Reference proteome</keyword>
<gene>
    <name evidence="6" type="ORF">Baya_13472</name>
</gene>
<evidence type="ECO:0000259" key="5">
    <source>
        <dbReference type="PROSITE" id="PS51842"/>
    </source>
</evidence>
<feature type="domain" description="IF rod" evidence="5">
    <location>
        <begin position="61"/>
        <end position="371"/>
    </location>
</feature>
<name>A0A556V6B1_BAGYA</name>
<reference evidence="6 7" key="1">
    <citation type="journal article" date="2019" name="Genome Biol. Evol.">
        <title>Whole-Genome Sequencing of the Giant Devil Catfish, Bagarius yarrelli.</title>
        <authorList>
            <person name="Jiang W."/>
            <person name="Lv Y."/>
            <person name="Cheng L."/>
            <person name="Yang K."/>
            <person name="Chao B."/>
            <person name="Wang X."/>
            <person name="Li Y."/>
            <person name="Pan X."/>
            <person name="You X."/>
            <person name="Zhang Y."/>
            <person name="Yang J."/>
            <person name="Li J."/>
            <person name="Zhang X."/>
            <person name="Liu S."/>
            <person name="Sun C."/>
            <person name="Yang J."/>
            <person name="Shi Q."/>
        </authorList>
    </citation>
    <scope>NUCLEOTIDE SEQUENCE [LARGE SCALE GENOMIC DNA]</scope>
    <source>
        <strain evidence="6">JWS20170419001</strain>
        <tissue evidence="6">Muscle</tissue>
    </source>
</reference>
<dbReference type="Gene3D" id="1.20.5.170">
    <property type="match status" value="1"/>
</dbReference>
<dbReference type="InterPro" id="IPR018039">
    <property type="entry name" value="IF_conserved"/>
</dbReference>
<dbReference type="GO" id="GO:0005737">
    <property type="term" value="C:cytoplasm"/>
    <property type="evidence" value="ECO:0007669"/>
    <property type="project" value="TreeGrafter"/>
</dbReference>
<feature type="coiled-coil region" evidence="4">
    <location>
        <begin position="65"/>
        <end position="176"/>
    </location>
</feature>
<dbReference type="GO" id="GO:0099184">
    <property type="term" value="F:structural constituent of postsynaptic intermediate filament cytoskeleton"/>
    <property type="evidence" value="ECO:0007669"/>
    <property type="project" value="TreeGrafter"/>
</dbReference>
<comment type="similarity">
    <text evidence="3">Belongs to the intermediate filament family.</text>
</comment>
<evidence type="ECO:0000256" key="1">
    <source>
        <dbReference type="ARBA" id="ARBA00022754"/>
    </source>
</evidence>
<dbReference type="PANTHER" id="PTHR45652:SF4">
    <property type="entry name" value="INTERMEDIATE FILAMENT PROTEIN-LIKE"/>
    <property type="match status" value="1"/>
</dbReference>
<dbReference type="PROSITE" id="PS51842">
    <property type="entry name" value="IF_ROD_2"/>
    <property type="match status" value="1"/>
</dbReference>
<dbReference type="InterPro" id="IPR050405">
    <property type="entry name" value="Intermediate_filament"/>
</dbReference>
<evidence type="ECO:0000313" key="6">
    <source>
        <dbReference type="EMBL" id="TSW48773.1"/>
    </source>
</evidence>
<dbReference type="Proteomes" id="UP000319801">
    <property type="component" value="Unassembled WGS sequence"/>
</dbReference>
<feature type="coiled-coil region" evidence="4">
    <location>
        <begin position="290"/>
        <end position="349"/>
    </location>
</feature>
<comment type="caution">
    <text evidence="6">The sequence shown here is derived from an EMBL/GenBank/DDBJ whole genome shotgun (WGS) entry which is preliminary data.</text>
</comment>
<dbReference type="EMBL" id="VCAZ01000133">
    <property type="protein sequence ID" value="TSW48773.1"/>
    <property type="molecule type" value="Genomic_DNA"/>
</dbReference>
<keyword evidence="1 3" id="KW-0403">Intermediate filament</keyword>
<dbReference type="GO" id="GO:0099160">
    <property type="term" value="C:postsynaptic intermediate filament cytoskeleton"/>
    <property type="evidence" value="ECO:0007669"/>
    <property type="project" value="TreeGrafter"/>
</dbReference>